<keyword evidence="7" id="KW-1185">Reference proteome</keyword>
<proteinExistence type="predicted"/>
<evidence type="ECO:0000256" key="1">
    <source>
        <dbReference type="ARBA" id="ARBA00023015"/>
    </source>
</evidence>
<name>A0A543KNQ9_9MICO</name>
<dbReference type="Pfam" id="PF00440">
    <property type="entry name" value="TetR_N"/>
    <property type="match status" value="1"/>
</dbReference>
<feature type="DNA-binding region" description="H-T-H motif" evidence="4">
    <location>
        <begin position="52"/>
        <end position="71"/>
    </location>
</feature>
<dbReference type="PANTHER" id="PTHR30055:SF151">
    <property type="entry name" value="TRANSCRIPTIONAL REGULATORY PROTEIN"/>
    <property type="match status" value="1"/>
</dbReference>
<evidence type="ECO:0000256" key="4">
    <source>
        <dbReference type="PROSITE-ProRule" id="PRU00335"/>
    </source>
</evidence>
<dbReference type="RefSeq" id="WP_141818299.1">
    <property type="nucleotide sequence ID" value="NZ_BAAAIL010000004.1"/>
</dbReference>
<dbReference type="GO" id="GO:0003700">
    <property type="term" value="F:DNA-binding transcription factor activity"/>
    <property type="evidence" value="ECO:0007669"/>
    <property type="project" value="TreeGrafter"/>
</dbReference>
<dbReference type="GO" id="GO:0000976">
    <property type="term" value="F:transcription cis-regulatory region binding"/>
    <property type="evidence" value="ECO:0007669"/>
    <property type="project" value="TreeGrafter"/>
</dbReference>
<gene>
    <name evidence="6" type="ORF">FB476_1609</name>
</gene>
<dbReference type="PROSITE" id="PS50977">
    <property type="entry name" value="HTH_TETR_2"/>
    <property type="match status" value="1"/>
</dbReference>
<evidence type="ECO:0000256" key="2">
    <source>
        <dbReference type="ARBA" id="ARBA00023125"/>
    </source>
</evidence>
<protein>
    <submittedName>
        <fullName evidence="6">TetR family transcriptional regulator</fullName>
    </submittedName>
</protein>
<dbReference type="GO" id="GO:0045892">
    <property type="term" value="P:negative regulation of DNA-templated transcription"/>
    <property type="evidence" value="ECO:0007669"/>
    <property type="project" value="InterPro"/>
</dbReference>
<dbReference type="Gene3D" id="1.10.10.60">
    <property type="entry name" value="Homeodomain-like"/>
    <property type="match status" value="1"/>
</dbReference>
<evidence type="ECO:0000256" key="3">
    <source>
        <dbReference type="ARBA" id="ARBA00023163"/>
    </source>
</evidence>
<organism evidence="6 7">
    <name type="scientific">Ornithinimicrobium humiphilum</name>
    <dbReference type="NCBI Taxonomy" id="125288"/>
    <lineage>
        <taxon>Bacteria</taxon>
        <taxon>Bacillati</taxon>
        <taxon>Actinomycetota</taxon>
        <taxon>Actinomycetes</taxon>
        <taxon>Micrococcales</taxon>
        <taxon>Ornithinimicrobiaceae</taxon>
        <taxon>Ornithinimicrobium</taxon>
    </lineage>
</organism>
<evidence type="ECO:0000313" key="7">
    <source>
        <dbReference type="Proteomes" id="UP000315133"/>
    </source>
</evidence>
<dbReference type="Gene3D" id="1.10.357.10">
    <property type="entry name" value="Tetracycline Repressor, domain 2"/>
    <property type="match status" value="1"/>
</dbReference>
<keyword evidence="2 4" id="KW-0238">DNA-binding</keyword>
<dbReference type="AlphaFoldDB" id="A0A543KNQ9"/>
<dbReference type="InterPro" id="IPR036271">
    <property type="entry name" value="Tet_transcr_reg_TetR-rel_C_sf"/>
</dbReference>
<dbReference type="SUPFAM" id="SSF48498">
    <property type="entry name" value="Tetracyclin repressor-like, C-terminal domain"/>
    <property type="match status" value="1"/>
</dbReference>
<dbReference type="Proteomes" id="UP000315133">
    <property type="component" value="Unassembled WGS sequence"/>
</dbReference>
<accession>A0A543KNQ9</accession>
<reference evidence="6 7" key="1">
    <citation type="submission" date="2019-06" db="EMBL/GenBank/DDBJ databases">
        <title>Sequencing the genomes of 1000 actinobacteria strains.</title>
        <authorList>
            <person name="Klenk H.-P."/>
        </authorList>
    </citation>
    <scope>NUCLEOTIDE SEQUENCE [LARGE SCALE GENOMIC DNA]</scope>
    <source>
        <strain evidence="6 7">DSM 12362</strain>
    </source>
</reference>
<feature type="domain" description="HTH tetR-type" evidence="5">
    <location>
        <begin position="29"/>
        <end position="89"/>
    </location>
</feature>
<dbReference type="EMBL" id="VFPU01000001">
    <property type="protein sequence ID" value="TQM96719.1"/>
    <property type="molecule type" value="Genomic_DNA"/>
</dbReference>
<dbReference type="InterPro" id="IPR001647">
    <property type="entry name" value="HTH_TetR"/>
</dbReference>
<dbReference type="SUPFAM" id="SSF46689">
    <property type="entry name" value="Homeodomain-like"/>
    <property type="match status" value="1"/>
</dbReference>
<dbReference type="PANTHER" id="PTHR30055">
    <property type="entry name" value="HTH-TYPE TRANSCRIPTIONAL REGULATOR RUTR"/>
    <property type="match status" value="1"/>
</dbReference>
<dbReference type="Pfam" id="PF02909">
    <property type="entry name" value="TetR_C_1"/>
    <property type="match status" value="1"/>
</dbReference>
<comment type="caution">
    <text evidence="6">The sequence shown here is derived from an EMBL/GenBank/DDBJ whole genome shotgun (WGS) entry which is preliminary data.</text>
</comment>
<dbReference type="InterPro" id="IPR050109">
    <property type="entry name" value="HTH-type_TetR-like_transc_reg"/>
</dbReference>
<dbReference type="InterPro" id="IPR004111">
    <property type="entry name" value="Repressor_TetR_C"/>
</dbReference>
<keyword evidence="1" id="KW-0805">Transcription regulation</keyword>
<dbReference type="OrthoDB" id="2570341at2"/>
<keyword evidence="3" id="KW-0804">Transcription</keyword>
<sequence>MGEDDGALPRPVALAWGLLPEPTRGPARGVSLDQVVRTAVGLADAEGIGAVTMSRLARELGFSTMALYRYVESKEELLLLMLDAATTLPEGPADDGPGWREALGRWVESLREVYRAHPWALEVPRGPVSVLMPSSVGVADRGLQALTGLRLEDQERVAVILTLSAYVSSFAGLERDLAGQATLQLGPDAMAQLGQVITPERWPALAPILLTGGYAGGDRSAVPPEGEADNDVEYEFRWGLERILDGIEQLHGRRARSAGEDAG</sequence>
<evidence type="ECO:0000313" key="6">
    <source>
        <dbReference type="EMBL" id="TQM96719.1"/>
    </source>
</evidence>
<dbReference type="InterPro" id="IPR009057">
    <property type="entry name" value="Homeodomain-like_sf"/>
</dbReference>
<evidence type="ECO:0000259" key="5">
    <source>
        <dbReference type="PROSITE" id="PS50977"/>
    </source>
</evidence>